<dbReference type="InterPro" id="IPR024107">
    <property type="entry name" value="Tyr-tRNA-ligase_bac_1"/>
</dbReference>
<dbReference type="Gene3D" id="3.40.50.620">
    <property type="entry name" value="HUPs"/>
    <property type="match status" value="1"/>
</dbReference>
<dbReference type="PANTHER" id="PTHR11766:SF0">
    <property type="entry name" value="TYROSINE--TRNA LIGASE, MITOCHONDRIAL"/>
    <property type="match status" value="1"/>
</dbReference>
<evidence type="ECO:0000256" key="7">
    <source>
        <dbReference type="ARBA" id="ARBA00048248"/>
    </source>
</evidence>
<evidence type="ECO:0000256" key="2">
    <source>
        <dbReference type="ARBA" id="ARBA00022741"/>
    </source>
</evidence>
<proteinExistence type="inferred from homology"/>
<dbReference type="SUPFAM" id="SSF55174">
    <property type="entry name" value="Alpha-L RNA-binding motif"/>
    <property type="match status" value="1"/>
</dbReference>
<comment type="catalytic activity">
    <reaction evidence="7 8">
        <text>tRNA(Tyr) + L-tyrosine + ATP = L-tyrosyl-tRNA(Tyr) + AMP + diphosphate + H(+)</text>
        <dbReference type="Rhea" id="RHEA:10220"/>
        <dbReference type="Rhea" id="RHEA-COMP:9706"/>
        <dbReference type="Rhea" id="RHEA-COMP:9707"/>
        <dbReference type="ChEBI" id="CHEBI:15378"/>
        <dbReference type="ChEBI" id="CHEBI:30616"/>
        <dbReference type="ChEBI" id="CHEBI:33019"/>
        <dbReference type="ChEBI" id="CHEBI:58315"/>
        <dbReference type="ChEBI" id="CHEBI:78442"/>
        <dbReference type="ChEBI" id="CHEBI:78536"/>
        <dbReference type="ChEBI" id="CHEBI:456215"/>
        <dbReference type="EC" id="6.1.1.1"/>
    </reaction>
</comment>
<keyword evidence="2 8" id="KW-0547">Nucleotide-binding</keyword>
<dbReference type="EC" id="6.1.1.1" evidence="8"/>
<dbReference type="RefSeq" id="WP_249097974.1">
    <property type="nucleotide sequence ID" value="NZ_JAMAST010000002.1"/>
</dbReference>
<sequence>MDIIDDLKYRGLINQVSDEEGLREALKKPITFYCGFDPTANSLHAGNLLMIVIMMRLQKAGHHPIALVGGGTGMIGDPSGRSTERQLNTKEVVEGYAESLKNQLDRFLHFDQGNATFVNNAEWLNSLSAIEFLRDVGKYFTLNYMLSKDSVQTRLEAGISFTEFSYMLLQAYDYLNLYELKNCRMQMGGSDQWGNITAGLELIRKRGHEEQAFALTFPLITKSDGTKFGKSMGGAIWLDSEKTTPYEWYQFWYNASDDDVINFLKYFTFLSKSEIEALANEVESHPEARKAQKTLAREMTVLVHGEAALKQAEHISQALFSGDISQLNGEEIRQGFKDVPTYQASSKDSVKLIDLIVEAGIVPSKRQAREDITNGAIYVNGSRRNDLDEVLTQNDRIDNEYMVIRRGKKKYTLIQF</sequence>
<dbReference type="PROSITE" id="PS50889">
    <property type="entry name" value="S4"/>
    <property type="match status" value="1"/>
</dbReference>
<dbReference type="PRINTS" id="PR01040">
    <property type="entry name" value="TRNASYNTHTYR"/>
</dbReference>
<comment type="similarity">
    <text evidence="8">Belongs to the class-I aminoacyl-tRNA synthetase family. TyrS type 1 subfamily.</text>
</comment>
<evidence type="ECO:0000256" key="8">
    <source>
        <dbReference type="HAMAP-Rule" id="MF_02006"/>
    </source>
</evidence>
<feature type="binding site" evidence="8">
    <location>
        <position position="33"/>
    </location>
    <ligand>
        <name>L-tyrosine</name>
        <dbReference type="ChEBI" id="CHEBI:58315"/>
    </ligand>
</feature>
<keyword evidence="8" id="KW-0963">Cytoplasm</keyword>
<evidence type="ECO:0000256" key="1">
    <source>
        <dbReference type="ARBA" id="ARBA00022598"/>
    </source>
</evidence>
<comment type="subunit">
    <text evidence="8">Homodimer.</text>
</comment>
<dbReference type="InterPro" id="IPR036986">
    <property type="entry name" value="S4_RNA-bd_sf"/>
</dbReference>
<feature type="short sequence motif" description="'KMSKS' region" evidence="8">
    <location>
        <begin position="227"/>
        <end position="231"/>
    </location>
</feature>
<organism evidence="11 12">
    <name type="scientific">Sporolactobacillus mangiferae</name>
    <dbReference type="NCBI Taxonomy" id="2940498"/>
    <lineage>
        <taxon>Bacteria</taxon>
        <taxon>Bacillati</taxon>
        <taxon>Bacillota</taxon>
        <taxon>Bacilli</taxon>
        <taxon>Bacillales</taxon>
        <taxon>Sporolactobacillaceae</taxon>
        <taxon>Sporolactobacillus</taxon>
    </lineage>
</organism>
<dbReference type="InterPro" id="IPR002307">
    <property type="entry name" value="Tyr-tRNA-ligase"/>
</dbReference>
<keyword evidence="4 9" id="KW-0694">RNA-binding</keyword>
<dbReference type="PANTHER" id="PTHR11766">
    <property type="entry name" value="TYROSYL-TRNA SYNTHETASE"/>
    <property type="match status" value="1"/>
</dbReference>
<dbReference type="EMBL" id="JAMAST010000002">
    <property type="protein sequence ID" value="MCL1631002.1"/>
    <property type="molecule type" value="Genomic_DNA"/>
</dbReference>
<dbReference type="PROSITE" id="PS00178">
    <property type="entry name" value="AA_TRNA_LIGASE_I"/>
    <property type="match status" value="1"/>
</dbReference>
<dbReference type="CDD" id="cd00165">
    <property type="entry name" value="S4"/>
    <property type="match status" value="1"/>
</dbReference>
<dbReference type="InterPro" id="IPR001412">
    <property type="entry name" value="aa-tRNA-synth_I_CS"/>
</dbReference>
<reference evidence="11 12" key="1">
    <citation type="submission" date="2022-05" db="EMBL/GenBank/DDBJ databases">
        <title>Sporolactobacillus sp nov CPB3-1, isolated from tree bark (Mangifera indica L.).</title>
        <authorList>
            <person name="Phuengjayaem S."/>
            <person name="Tanasupawat S."/>
        </authorList>
    </citation>
    <scope>NUCLEOTIDE SEQUENCE [LARGE SCALE GENOMIC DNA]</scope>
    <source>
        <strain evidence="11 12">CPB3-1</strain>
    </source>
</reference>
<dbReference type="NCBIfam" id="TIGR00234">
    <property type="entry name" value="tyrS"/>
    <property type="match status" value="1"/>
</dbReference>
<keyword evidence="6 8" id="KW-0030">Aminoacyl-tRNA synthetase</keyword>
<dbReference type="Pfam" id="PF00579">
    <property type="entry name" value="tRNA-synt_1b"/>
    <property type="match status" value="1"/>
</dbReference>
<dbReference type="Proteomes" id="UP001203004">
    <property type="component" value="Unassembled WGS sequence"/>
</dbReference>
<evidence type="ECO:0000259" key="10">
    <source>
        <dbReference type="SMART" id="SM00363"/>
    </source>
</evidence>
<dbReference type="Pfam" id="PF22421">
    <property type="entry name" value="SYY_C-terminal"/>
    <property type="match status" value="1"/>
</dbReference>
<evidence type="ECO:0000256" key="9">
    <source>
        <dbReference type="PROSITE-ProRule" id="PRU00182"/>
    </source>
</evidence>
<keyword evidence="1 8" id="KW-0436">Ligase</keyword>
<dbReference type="InterPro" id="IPR024088">
    <property type="entry name" value="Tyr-tRNA-ligase_bac-type"/>
</dbReference>
<dbReference type="Gene3D" id="3.10.290.10">
    <property type="entry name" value="RNA-binding S4 domain"/>
    <property type="match status" value="1"/>
</dbReference>
<dbReference type="Gene3D" id="1.10.240.10">
    <property type="entry name" value="Tyrosyl-Transfer RNA Synthetase"/>
    <property type="match status" value="1"/>
</dbReference>
<feature type="binding site" evidence="8">
    <location>
        <position position="170"/>
    </location>
    <ligand>
        <name>L-tyrosine</name>
        <dbReference type="ChEBI" id="CHEBI:58315"/>
    </ligand>
</feature>
<dbReference type="SUPFAM" id="SSF52374">
    <property type="entry name" value="Nucleotidylyl transferase"/>
    <property type="match status" value="1"/>
</dbReference>
<feature type="short sequence motif" description="'HIGH' region" evidence="8">
    <location>
        <begin position="38"/>
        <end position="47"/>
    </location>
</feature>
<comment type="function">
    <text evidence="8">Catalyzes the attachment of tyrosine to tRNA(Tyr) in a two-step reaction: tyrosine is first activated by ATP to form Tyr-AMP and then transferred to the acceptor end of tRNA(Tyr).</text>
</comment>
<evidence type="ECO:0000256" key="5">
    <source>
        <dbReference type="ARBA" id="ARBA00022917"/>
    </source>
</evidence>
<protein>
    <recommendedName>
        <fullName evidence="8">Tyrosine--tRNA ligase</fullName>
        <ecNumber evidence="8">6.1.1.1</ecNumber>
    </recommendedName>
    <alternativeName>
        <fullName evidence="8">Tyrosyl-tRNA synthetase</fullName>
        <shortName evidence="8">TyrRS</shortName>
    </alternativeName>
</protein>
<dbReference type="InterPro" id="IPR002942">
    <property type="entry name" value="S4_RNA-bd"/>
</dbReference>
<dbReference type="InterPro" id="IPR054608">
    <property type="entry name" value="SYY-like_C"/>
</dbReference>
<keyword evidence="5 8" id="KW-0648">Protein biosynthesis</keyword>
<keyword evidence="3 8" id="KW-0067">ATP-binding</keyword>
<dbReference type="InterPro" id="IPR014729">
    <property type="entry name" value="Rossmann-like_a/b/a_fold"/>
</dbReference>
<accession>A0ABT0M815</accession>
<dbReference type="CDD" id="cd00805">
    <property type="entry name" value="TyrRS_core"/>
    <property type="match status" value="1"/>
</dbReference>
<comment type="caution">
    <text evidence="11">The sequence shown here is derived from an EMBL/GenBank/DDBJ whole genome shotgun (WGS) entry which is preliminary data.</text>
</comment>
<evidence type="ECO:0000256" key="3">
    <source>
        <dbReference type="ARBA" id="ARBA00022840"/>
    </source>
</evidence>
<dbReference type="HAMAP" id="MF_02006">
    <property type="entry name" value="Tyr_tRNA_synth_type1"/>
    <property type="match status" value="1"/>
</dbReference>
<dbReference type="GO" id="GO:0004831">
    <property type="term" value="F:tyrosine-tRNA ligase activity"/>
    <property type="evidence" value="ECO:0007669"/>
    <property type="project" value="UniProtKB-EC"/>
</dbReference>
<keyword evidence="12" id="KW-1185">Reference proteome</keyword>
<evidence type="ECO:0000256" key="6">
    <source>
        <dbReference type="ARBA" id="ARBA00023146"/>
    </source>
</evidence>
<dbReference type="InterPro" id="IPR002305">
    <property type="entry name" value="aa-tRNA-synth_Ic"/>
</dbReference>
<gene>
    <name evidence="8 11" type="primary">tyrS</name>
    <name evidence="11" type="ORF">M3N64_03455</name>
</gene>
<name>A0ABT0M815_9BACL</name>
<comment type="subcellular location">
    <subcellularLocation>
        <location evidence="8">Cytoplasm</location>
    </subcellularLocation>
</comment>
<evidence type="ECO:0000313" key="12">
    <source>
        <dbReference type="Proteomes" id="UP001203004"/>
    </source>
</evidence>
<evidence type="ECO:0000256" key="4">
    <source>
        <dbReference type="ARBA" id="ARBA00022884"/>
    </source>
</evidence>
<feature type="binding site" evidence="8">
    <location>
        <position position="166"/>
    </location>
    <ligand>
        <name>L-tyrosine</name>
        <dbReference type="ChEBI" id="CHEBI:58315"/>
    </ligand>
</feature>
<feature type="binding site" evidence="8">
    <location>
        <position position="230"/>
    </location>
    <ligand>
        <name>ATP</name>
        <dbReference type="ChEBI" id="CHEBI:30616"/>
    </ligand>
</feature>
<feature type="domain" description="RNA-binding S4" evidence="10">
    <location>
        <begin position="350"/>
        <end position="412"/>
    </location>
</feature>
<dbReference type="SMART" id="SM00363">
    <property type="entry name" value="S4"/>
    <property type="match status" value="1"/>
</dbReference>
<evidence type="ECO:0000313" key="11">
    <source>
        <dbReference type="EMBL" id="MCL1631002.1"/>
    </source>
</evidence>